<accession>A0A1M2VGZ9</accession>
<evidence type="ECO:0000313" key="1">
    <source>
        <dbReference type="EMBL" id="OJT05596.1"/>
    </source>
</evidence>
<organism evidence="2 3">
    <name type="scientific">Trametes pubescens</name>
    <name type="common">White-rot fungus</name>
    <dbReference type="NCBI Taxonomy" id="154538"/>
    <lineage>
        <taxon>Eukaryota</taxon>
        <taxon>Fungi</taxon>
        <taxon>Dikarya</taxon>
        <taxon>Basidiomycota</taxon>
        <taxon>Agaricomycotina</taxon>
        <taxon>Agaricomycetes</taxon>
        <taxon>Polyporales</taxon>
        <taxon>Polyporaceae</taxon>
        <taxon>Trametes</taxon>
    </lineage>
</organism>
<sequence>NPQQLLHLMEINGAPLPAQQRVSIYRRLIPGQSKGSLRRKPSIITALVQ</sequence>
<evidence type="ECO:0000313" key="3">
    <source>
        <dbReference type="Proteomes" id="UP000184267"/>
    </source>
</evidence>
<gene>
    <name evidence="2" type="ORF">TRAPUB_2301</name>
    <name evidence="1" type="ORF">TRAPUB_3586</name>
</gene>
<protein>
    <submittedName>
        <fullName evidence="2">Uncharacterized protein</fullName>
    </submittedName>
</protein>
<evidence type="ECO:0000313" key="2">
    <source>
        <dbReference type="EMBL" id="OJT06862.1"/>
    </source>
</evidence>
<comment type="caution">
    <text evidence="2">The sequence shown here is derived from an EMBL/GenBank/DDBJ whole genome shotgun (WGS) entry which is preliminary data.</text>
</comment>
<dbReference type="EMBL" id="MNAD01001425">
    <property type="protein sequence ID" value="OJT05596.1"/>
    <property type="molecule type" value="Genomic_DNA"/>
</dbReference>
<dbReference type="EMBL" id="MNAD01001250">
    <property type="protein sequence ID" value="OJT06862.1"/>
    <property type="molecule type" value="Genomic_DNA"/>
</dbReference>
<proteinExistence type="predicted"/>
<keyword evidence="3" id="KW-1185">Reference proteome</keyword>
<dbReference type="Proteomes" id="UP000184267">
    <property type="component" value="Unassembled WGS sequence"/>
</dbReference>
<reference evidence="2 3" key="1">
    <citation type="submission" date="2016-10" db="EMBL/GenBank/DDBJ databases">
        <title>Genome sequence of the basidiomycete white-rot fungus Trametes pubescens.</title>
        <authorList>
            <person name="Makela M.R."/>
            <person name="Granchi Z."/>
            <person name="Peng M."/>
            <person name="De Vries R.P."/>
            <person name="Grigoriev I."/>
            <person name="Riley R."/>
            <person name="Hilden K."/>
        </authorList>
    </citation>
    <scope>NUCLEOTIDE SEQUENCE [LARGE SCALE GENOMIC DNA]</scope>
    <source>
        <strain evidence="2 3">FBCC735</strain>
    </source>
</reference>
<dbReference type="AlphaFoldDB" id="A0A1M2VGZ9"/>
<dbReference type="OrthoDB" id="16982at2759"/>
<name>A0A1M2VGZ9_TRAPU</name>
<feature type="non-terminal residue" evidence="2">
    <location>
        <position position="1"/>
    </location>
</feature>